<dbReference type="PANTHER" id="PTHR43806:SF11">
    <property type="entry name" value="CEREVISIN-RELATED"/>
    <property type="match status" value="1"/>
</dbReference>
<dbReference type="CDD" id="cd07484">
    <property type="entry name" value="Peptidases_S8_Thermitase_like"/>
    <property type="match status" value="1"/>
</dbReference>
<dbReference type="GO" id="GO:0016787">
    <property type="term" value="F:hydrolase activity"/>
    <property type="evidence" value="ECO:0007669"/>
    <property type="project" value="UniProtKB-KW"/>
</dbReference>
<evidence type="ECO:0000256" key="9">
    <source>
        <dbReference type="PROSITE-ProRule" id="PRU01240"/>
    </source>
</evidence>
<comment type="cofactor">
    <cofactor evidence="1">
        <name>Ca(2+)</name>
        <dbReference type="ChEBI" id="CHEBI:29108"/>
    </cofactor>
</comment>
<keyword evidence="13" id="KW-1185">Reference proteome</keyword>
<keyword evidence="7 9" id="KW-0720">Serine protease</keyword>
<evidence type="ECO:0000256" key="7">
    <source>
        <dbReference type="ARBA" id="ARBA00022825"/>
    </source>
</evidence>
<name>A0ABV6KYG3_9BACI</name>
<evidence type="ECO:0000256" key="2">
    <source>
        <dbReference type="ARBA" id="ARBA00004613"/>
    </source>
</evidence>
<dbReference type="Gene3D" id="3.40.50.200">
    <property type="entry name" value="Peptidase S8/S53 domain"/>
    <property type="match status" value="1"/>
</dbReference>
<dbReference type="RefSeq" id="WP_377059268.1">
    <property type="nucleotide sequence ID" value="NZ_JBHLUU010000128.1"/>
</dbReference>
<dbReference type="PROSITE" id="PS00137">
    <property type="entry name" value="SUBTILASE_HIS"/>
    <property type="match status" value="1"/>
</dbReference>
<keyword evidence="4" id="KW-0964">Secreted</keyword>
<dbReference type="PRINTS" id="PR00723">
    <property type="entry name" value="SUBTILISIN"/>
</dbReference>
<gene>
    <name evidence="12" type="ORF">ACFFHF_24560</name>
</gene>
<keyword evidence="8" id="KW-0106">Calcium</keyword>
<evidence type="ECO:0000256" key="4">
    <source>
        <dbReference type="ARBA" id="ARBA00022525"/>
    </source>
</evidence>
<proteinExistence type="inferred from homology"/>
<evidence type="ECO:0000256" key="5">
    <source>
        <dbReference type="ARBA" id="ARBA00022670"/>
    </source>
</evidence>
<dbReference type="PANTHER" id="PTHR43806">
    <property type="entry name" value="PEPTIDASE S8"/>
    <property type="match status" value="1"/>
</dbReference>
<feature type="active site" description="Charge relay system" evidence="9">
    <location>
        <position position="203"/>
    </location>
</feature>
<dbReference type="InterPro" id="IPR022398">
    <property type="entry name" value="Peptidase_S8_His-AS"/>
</dbReference>
<dbReference type="PROSITE" id="PS00138">
    <property type="entry name" value="SUBTILASE_SER"/>
    <property type="match status" value="1"/>
</dbReference>
<dbReference type="Proteomes" id="UP001589738">
    <property type="component" value="Unassembled WGS sequence"/>
</dbReference>
<protein>
    <submittedName>
        <fullName evidence="12">S8 family peptidase</fullName>
        <ecNumber evidence="12">3.4.-.-</ecNumber>
    </submittedName>
</protein>
<feature type="active site" description="Charge relay system" evidence="9">
    <location>
        <position position="236"/>
    </location>
</feature>
<dbReference type="PROSITE" id="PS51892">
    <property type="entry name" value="SUBTILASE"/>
    <property type="match status" value="1"/>
</dbReference>
<dbReference type="EMBL" id="JBHLUU010000128">
    <property type="protein sequence ID" value="MFC0478365.1"/>
    <property type="molecule type" value="Genomic_DNA"/>
</dbReference>
<dbReference type="SUPFAM" id="SSF52743">
    <property type="entry name" value="Subtilisin-like"/>
    <property type="match status" value="1"/>
</dbReference>
<evidence type="ECO:0000256" key="8">
    <source>
        <dbReference type="ARBA" id="ARBA00022837"/>
    </source>
</evidence>
<organism evidence="12 13">
    <name type="scientific">Robertmurraya beringensis</name>
    <dbReference type="NCBI Taxonomy" id="641660"/>
    <lineage>
        <taxon>Bacteria</taxon>
        <taxon>Bacillati</taxon>
        <taxon>Bacillota</taxon>
        <taxon>Bacilli</taxon>
        <taxon>Bacillales</taxon>
        <taxon>Bacillaceae</taxon>
        <taxon>Robertmurraya</taxon>
    </lineage>
</organism>
<dbReference type="InterPro" id="IPR000209">
    <property type="entry name" value="Peptidase_S8/S53_dom"/>
</dbReference>
<evidence type="ECO:0000256" key="3">
    <source>
        <dbReference type="ARBA" id="ARBA00011073"/>
    </source>
</evidence>
<keyword evidence="5 9" id="KW-0645">Protease</keyword>
<accession>A0ABV6KYG3</accession>
<reference evidence="12 13" key="1">
    <citation type="submission" date="2024-09" db="EMBL/GenBank/DDBJ databases">
        <authorList>
            <person name="Sun Q."/>
            <person name="Mori K."/>
        </authorList>
    </citation>
    <scope>NUCLEOTIDE SEQUENCE [LARGE SCALE GENOMIC DNA]</scope>
    <source>
        <strain evidence="12 13">CGMCC 1.9126</strain>
    </source>
</reference>
<feature type="domain" description="Peptidase S8/S53" evidence="11">
    <location>
        <begin position="194"/>
        <end position="438"/>
    </location>
</feature>
<evidence type="ECO:0000256" key="1">
    <source>
        <dbReference type="ARBA" id="ARBA00001913"/>
    </source>
</evidence>
<dbReference type="Pfam" id="PF00082">
    <property type="entry name" value="Peptidase_S8"/>
    <property type="match status" value="1"/>
</dbReference>
<dbReference type="InterPro" id="IPR036852">
    <property type="entry name" value="Peptidase_S8/S53_dom_sf"/>
</dbReference>
<sequence>MFRRTRPLMLIGLALLLIIGVARMMPDREIRTLDRNTIDMRKVNVEPSQEPTSRLMHLNNDPSNNRLVSKLNHHSEVQIINHNEDDQSHYYEHEATVKFKTEISDERLAQINKEIDASKSDKLANLYMFRSNSKTTHQMLLYFRGLEEVEYAEPNFILLQNEAVVPNDTYYQEQYQWNLPVIETEKGWNISKGDKNVVIAVVDTGVDLDHPDLKHKLVEGYNAIDEKATPDDDNGHGTHVAGIIASETNNHEGVAGITWYNQIMPVKTLAKDGYGYTFDIAKGIVWATDHGADVINLSLGNYQPATVLKEAIQYAYDKGVVLIAASGNDNTNQPSYPAAFDQVLSVSAIGYSGERASFSNYGNYIDVVAPGVDIPSTYFQNQYAALSGTSMASPHVTGLAGLILSTNPTLSNKEVMDIIRSSSYDIGEVGKDEYFGEGLIDVNRALAAAKQK</sequence>
<evidence type="ECO:0000313" key="12">
    <source>
        <dbReference type="EMBL" id="MFC0478365.1"/>
    </source>
</evidence>
<evidence type="ECO:0000256" key="10">
    <source>
        <dbReference type="RuleBase" id="RU003355"/>
    </source>
</evidence>
<dbReference type="InterPro" id="IPR050131">
    <property type="entry name" value="Peptidase_S8_subtilisin-like"/>
</dbReference>
<evidence type="ECO:0000313" key="13">
    <source>
        <dbReference type="Proteomes" id="UP001589738"/>
    </source>
</evidence>
<evidence type="ECO:0000256" key="6">
    <source>
        <dbReference type="ARBA" id="ARBA00022801"/>
    </source>
</evidence>
<dbReference type="EC" id="3.4.-.-" evidence="12"/>
<dbReference type="InterPro" id="IPR023827">
    <property type="entry name" value="Peptidase_S8_Asp-AS"/>
</dbReference>
<comment type="subcellular location">
    <subcellularLocation>
        <location evidence="2">Secreted</location>
    </subcellularLocation>
</comment>
<comment type="similarity">
    <text evidence="3 9 10">Belongs to the peptidase S8 family.</text>
</comment>
<dbReference type="InterPro" id="IPR023828">
    <property type="entry name" value="Peptidase_S8_Ser-AS"/>
</dbReference>
<dbReference type="PROSITE" id="PS00136">
    <property type="entry name" value="SUBTILASE_ASP"/>
    <property type="match status" value="1"/>
</dbReference>
<dbReference type="InterPro" id="IPR015500">
    <property type="entry name" value="Peptidase_S8_subtilisin-rel"/>
</dbReference>
<dbReference type="InterPro" id="IPR034084">
    <property type="entry name" value="Thermitase-like_dom"/>
</dbReference>
<keyword evidence="6 9" id="KW-0378">Hydrolase</keyword>
<evidence type="ECO:0000259" key="11">
    <source>
        <dbReference type="Pfam" id="PF00082"/>
    </source>
</evidence>
<feature type="active site" description="Charge relay system" evidence="9">
    <location>
        <position position="390"/>
    </location>
</feature>
<comment type="caution">
    <text evidence="12">The sequence shown here is derived from an EMBL/GenBank/DDBJ whole genome shotgun (WGS) entry which is preliminary data.</text>
</comment>